<reference evidence="1 2" key="1">
    <citation type="submission" date="2019-10" db="EMBL/GenBank/DDBJ databases">
        <title>Georgenia wutianyii sp. nov. and Georgenia yuyongxinii sp. nov. isolated from plateau pika (Ochotona curzoniae) in the Qinghai-Tibet plateau of China.</title>
        <authorList>
            <person name="Tian Z."/>
        </authorList>
    </citation>
    <scope>NUCLEOTIDE SEQUENCE [LARGE SCALE GENOMIC DNA]</scope>
    <source>
        <strain evidence="1 2">JCM 19765</strain>
    </source>
</reference>
<dbReference type="AlphaFoldDB" id="A0A6N7EFZ2"/>
<proteinExistence type="predicted"/>
<dbReference type="OrthoDB" id="4718012at2"/>
<evidence type="ECO:0000313" key="2">
    <source>
        <dbReference type="Proteomes" id="UP000437709"/>
    </source>
</evidence>
<protein>
    <submittedName>
        <fullName evidence="1">Uncharacterized protein</fullName>
    </submittedName>
</protein>
<dbReference type="Proteomes" id="UP000437709">
    <property type="component" value="Unassembled WGS sequence"/>
</dbReference>
<name>A0A6N7EFZ2_9MICO</name>
<gene>
    <name evidence="1" type="ORF">GB881_07765</name>
</gene>
<accession>A0A6N7EFZ2</accession>
<comment type="caution">
    <text evidence="1">The sequence shown here is derived from an EMBL/GenBank/DDBJ whole genome shotgun (WGS) entry which is preliminary data.</text>
</comment>
<dbReference type="EMBL" id="WHPC01000022">
    <property type="protein sequence ID" value="MPV36950.1"/>
    <property type="molecule type" value="Genomic_DNA"/>
</dbReference>
<sequence>MGVDDQPKDRGGFYFVVGSRTGPWSHTYRVWTSKTSFYIKPRDRALSAMKLSLHGPDPRGMRPGWKLEFDGPRPQSGVLVGEDGDKPKWYDSEEVADGVRRVLRVRVPWYTLDGSLPNGLGAKTFKGEFVGALVPPPQPLNAVDVDFYVSDSEPYWPTVDPVRENNAGMGPLVHESGQVLTAVSHHRSLAKFPTPEGADRIEPMSPEDAIRGLFLAVEKPNGFAWVVETPVPRAAFTDLSTYRSPRVSSELLGTPLRQSTSHLVPRHIAEVMRRAR</sequence>
<evidence type="ECO:0000313" key="1">
    <source>
        <dbReference type="EMBL" id="MPV36950.1"/>
    </source>
</evidence>
<organism evidence="1 2">
    <name type="scientific">Georgenia subflava</name>
    <dbReference type="NCBI Taxonomy" id="1622177"/>
    <lineage>
        <taxon>Bacteria</taxon>
        <taxon>Bacillati</taxon>
        <taxon>Actinomycetota</taxon>
        <taxon>Actinomycetes</taxon>
        <taxon>Micrococcales</taxon>
        <taxon>Bogoriellaceae</taxon>
        <taxon>Georgenia</taxon>
    </lineage>
</organism>
<keyword evidence="2" id="KW-1185">Reference proteome</keyword>
<dbReference type="RefSeq" id="WP_152196762.1">
    <property type="nucleotide sequence ID" value="NZ_VUKD01000008.1"/>
</dbReference>